<feature type="domain" description="FAD-binding PCMH-type" evidence="5">
    <location>
        <begin position="36"/>
        <end position="216"/>
    </location>
</feature>
<dbReference type="Pfam" id="PF02913">
    <property type="entry name" value="FAD-oxidase_C"/>
    <property type="match status" value="1"/>
</dbReference>
<dbReference type="PROSITE" id="PS51387">
    <property type="entry name" value="FAD_PCMH"/>
    <property type="match status" value="1"/>
</dbReference>
<dbReference type="EMBL" id="JABWGV010000001">
    <property type="protein sequence ID" value="NVD44032.1"/>
    <property type="molecule type" value="Genomic_DNA"/>
</dbReference>
<dbReference type="PANTHER" id="PTHR43716:SF2">
    <property type="entry name" value="BLL6224 PROTEIN"/>
    <property type="match status" value="1"/>
</dbReference>
<dbReference type="InterPro" id="IPR006094">
    <property type="entry name" value="Oxid_FAD_bind_N"/>
</dbReference>
<dbReference type="InterPro" id="IPR016166">
    <property type="entry name" value="FAD-bd_PCMH"/>
</dbReference>
<evidence type="ECO:0000256" key="4">
    <source>
        <dbReference type="ARBA" id="ARBA00022827"/>
    </source>
</evidence>
<dbReference type="Pfam" id="PF01565">
    <property type="entry name" value="FAD_binding_4"/>
    <property type="match status" value="1"/>
</dbReference>
<evidence type="ECO:0000313" key="6">
    <source>
        <dbReference type="EMBL" id="NVD44032.1"/>
    </source>
</evidence>
<proteinExistence type="inferred from homology"/>
<name>A0A850H1B6_9SPHN</name>
<dbReference type="Gene3D" id="3.30.70.2740">
    <property type="match status" value="1"/>
</dbReference>
<dbReference type="FunFam" id="1.10.45.10:FF:000001">
    <property type="entry name" value="D-lactate dehydrogenase mitochondrial"/>
    <property type="match status" value="1"/>
</dbReference>
<keyword evidence="3" id="KW-0285">Flavoprotein</keyword>
<dbReference type="GO" id="GO:0022904">
    <property type="term" value="P:respiratory electron transport chain"/>
    <property type="evidence" value="ECO:0007669"/>
    <property type="project" value="TreeGrafter"/>
</dbReference>
<evidence type="ECO:0000313" key="7">
    <source>
        <dbReference type="Proteomes" id="UP000561438"/>
    </source>
</evidence>
<reference evidence="6 7" key="1">
    <citation type="submission" date="2020-06" db="EMBL/GenBank/DDBJ databases">
        <title>Altererythrobacter sp. HHU K3-1.</title>
        <authorList>
            <person name="Zhang D."/>
            <person name="Xue H."/>
        </authorList>
    </citation>
    <scope>NUCLEOTIDE SEQUENCE [LARGE SCALE GENOMIC DNA]</scope>
    <source>
        <strain evidence="6 7">HHU K3-1</strain>
    </source>
</reference>
<evidence type="ECO:0000259" key="5">
    <source>
        <dbReference type="PROSITE" id="PS51387"/>
    </source>
</evidence>
<dbReference type="InterPro" id="IPR016164">
    <property type="entry name" value="FAD-linked_Oxase-like_C"/>
</dbReference>
<dbReference type="Gene3D" id="3.30.70.2190">
    <property type="match status" value="1"/>
</dbReference>
<dbReference type="PANTHER" id="PTHR43716">
    <property type="entry name" value="D-2-HYDROXYGLUTARATE DEHYDROGENASE, MITOCHONDRIAL"/>
    <property type="match status" value="1"/>
</dbReference>
<dbReference type="GO" id="GO:0071949">
    <property type="term" value="F:FAD binding"/>
    <property type="evidence" value="ECO:0007669"/>
    <property type="project" value="InterPro"/>
</dbReference>
<comment type="similarity">
    <text evidence="2">Belongs to the FAD-binding oxidoreductase/transferase type 4 family.</text>
</comment>
<keyword evidence="7" id="KW-1185">Reference proteome</keyword>
<dbReference type="InterPro" id="IPR051264">
    <property type="entry name" value="FAD-oxidored/transferase_4"/>
</dbReference>
<dbReference type="InterPro" id="IPR016171">
    <property type="entry name" value="Vanillyl_alc_oxidase_C-sub2"/>
</dbReference>
<evidence type="ECO:0000256" key="1">
    <source>
        <dbReference type="ARBA" id="ARBA00001974"/>
    </source>
</evidence>
<dbReference type="Proteomes" id="UP000561438">
    <property type="component" value="Unassembled WGS sequence"/>
</dbReference>
<dbReference type="AlphaFoldDB" id="A0A850H1B6"/>
<dbReference type="SUPFAM" id="SSF55103">
    <property type="entry name" value="FAD-linked oxidases, C-terminal domain"/>
    <property type="match status" value="1"/>
</dbReference>
<organism evidence="6 7">
    <name type="scientific">Qipengyuania atrilutea</name>
    <dbReference type="NCBI Taxonomy" id="2744473"/>
    <lineage>
        <taxon>Bacteria</taxon>
        <taxon>Pseudomonadati</taxon>
        <taxon>Pseudomonadota</taxon>
        <taxon>Alphaproteobacteria</taxon>
        <taxon>Sphingomonadales</taxon>
        <taxon>Erythrobacteraceae</taxon>
        <taxon>Qipengyuania</taxon>
    </lineage>
</organism>
<keyword evidence="4" id="KW-0274">FAD</keyword>
<dbReference type="Gene3D" id="1.10.45.10">
    <property type="entry name" value="Vanillyl-alcohol Oxidase, Chain A, domain 4"/>
    <property type="match status" value="1"/>
</dbReference>
<dbReference type="SUPFAM" id="SSF56176">
    <property type="entry name" value="FAD-binding/transporter-associated domain-like"/>
    <property type="match status" value="1"/>
</dbReference>
<evidence type="ECO:0000256" key="2">
    <source>
        <dbReference type="ARBA" id="ARBA00008000"/>
    </source>
</evidence>
<dbReference type="InterPro" id="IPR016169">
    <property type="entry name" value="FAD-bd_PCMH_sub2"/>
</dbReference>
<dbReference type="InterPro" id="IPR036318">
    <property type="entry name" value="FAD-bd_PCMH-like_sf"/>
</dbReference>
<dbReference type="InterPro" id="IPR016167">
    <property type="entry name" value="FAD-bd_PCMH_sub1"/>
</dbReference>
<dbReference type="InterPro" id="IPR004113">
    <property type="entry name" value="FAD-bd_oxidored_4_C"/>
</dbReference>
<protein>
    <submittedName>
        <fullName evidence="6">FAD-binding oxidoreductase</fullName>
    </submittedName>
</protein>
<dbReference type="GO" id="GO:0003824">
    <property type="term" value="F:catalytic activity"/>
    <property type="evidence" value="ECO:0007669"/>
    <property type="project" value="InterPro"/>
</dbReference>
<comment type="cofactor">
    <cofactor evidence="1">
        <name>FAD</name>
        <dbReference type="ChEBI" id="CHEBI:57692"/>
    </cofactor>
</comment>
<accession>A0A850H1B6</accession>
<gene>
    <name evidence="6" type="ORF">HUV48_03235</name>
</gene>
<sequence>MTEAFANEAAALLGDKGFTRDSDTIEPWLTDWRGRYTGKALGMASPADAQELSALVKLCVKHGVPIVPQGGNSGMVGGATPDKSGRALLLSTRRMDVISVDPEAREAKCGAGAILEHLHDAAEAKNLRFPLSLGGKGSATIGGLVSTNAGGTQVLRHGVMRSLVLGLEVVMPDGAILDLTSPLKKDNRGFDLKQIFIGSEGTLGIVTAAVVKLSPAIAERRVVWTGLGDLHAARRLLLHCERELGGALEGFEVLPESCYRTVIDYLPGAKPPLESHHVWHALLEFAADQEQAATLGDRVERCLAAAMEEGLFDDAAIAANETQAEAFWQLREMIAPAERAHARAVQHDISVPPADMPETLSVIEDALAQEFPDHEVRAFGHLGDGNIHLHVLAPANAADDWDFGKAKEVSARVYRIVSDRGGSISAEHGIGQDKLATLEETHDPAALELMRTIKEAVDPAGLLNPGKLVPLARGEANT</sequence>
<dbReference type="Gene3D" id="3.30.465.10">
    <property type="match status" value="1"/>
</dbReference>
<dbReference type="Gene3D" id="3.30.43.10">
    <property type="entry name" value="Uridine Diphospho-n-acetylenolpyruvylglucosamine Reductase, domain 2"/>
    <property type="match status" value="1"/>
</dbReference>
<evidence type="ECO:0000256" key="3">
    <source>
        <dbReference type="ARBA" id="ARBA00022630"/>
    </source>
</evidence>
<comment type="caution">
    <text evidence="6">The sequence shown here is derived from an EMBL/GenBank/DDBJ whole genome shotgun (WGS) entry which is preliminary data.</text>
</comment>